<gene>
    <name evidence="9" type="ORF">A2777_03650</name>
</gene>
<dbReference type="InterPro" id="IPR004188">
    <property type="entry name" value="Phe-tRNA_ligase_II_N"/>
</dbReference>
<organism evidence="9 10">
    <name type="scientific">Candidatus Gottesmanbacteria bacterium RIFCSPHIGHO2_01_FULL_40_15</name>
    <dbReference type="NCBI Taxonomy" id="1798376"/>
    <lineage>
        <taxon>Bacteria</taxon>
        <taxon>Candidatus Gottesmaniibacteriota</taxon>
    </lineage>
</organism>
<evidence type="ECO:0000313" key="10">
    <source>
        <dbReference type="Proteomes" id="UP000177354"/>
    </source>
</evidence>
<keyword evidence="2 9" id="KW-0436">Ligase</keyword>
<dbReference type="EMBL" id="MFJF01000013">
    <property type="protein sequence ID" value="OGG06923.1"/>
    <property type="molecule type" value="Genomic_DNA"/>
</dbReference>
<dbReference type="EC" id="6.1.1.20" evidence="1"/>
<dbReference type="InterPro" id="IPR045864">
    <property type="entry name" value="aa-tRNA-synth_II/BPL/LPL"/>
</dbReference>
<dbReference type="GO" id="GO:0000049">
    <property type="term" value="F:tRNA binding"/>
    <property type="evidence" value="ECO:0007669"/>
    <property type="project" value="InterPro"/>
</dbReference>
<dbReference type="GO" id="GO:0006432">
    <property type="term" value="P:phenylalanyl-tRNA aminoacylation"/>
    <property type="evidence" value="ECO:0007669"/>
    <property type="project" value="InterPro"/>
</dbReference>
<reference evidence="9 10" key="1">
    <citation type="journal article" date="2016" name="Nat. Commun.">
        <title>Thousands of microbial genomes shed light on interconnected biogeochemical processes in an aquifer system.</title>
        <authorList>
            <person name="Anantharaman K."/>
            <person name="Brown C.T."/>
            <person name="Hug L.A."/>
            <person name="Sharon I."/>
            <person name="Castelle C.J."/>
            <person name="Probst A.J."/>
            <person name="Thomas B.C."/>
            <person name="Singh A."/>
            <person name="Wilkins M.J."/>
            <person name="Karaoz U."/>
            <person name="Brodie E.L."/>
            <person name="Williams K.H."/>
            <person name="Hubbard S.S."/>
            <person name="Banfield J.F."/>
        </authorList>
    </citation>
    <scope>NUCLEOTIDE SEQUENCE [LARGE SCALE GENOMIC DNA]</scope>
</reference>
<evidence type="ECO:0000259" key="8">
    <source>
        <dbReference type="PROSITE" id="PS50862"/>
    </source>
</evidence>
<evidence type="ECO:0000256" key="5">
    <source>
        <dbReference type="ARBA" id="ARBA00022917"/>
    </source>
</evidence>
<feature type="domain" description="Aminoacyl-transfer RNA synthetases class-II family profile" evidence="8">
    <location>
        <begin position="108"/>
        <end position="330"/>
    </location>
</feature>
<evidence type="ECO:0000256" key="7">
    <source>
        <dbReference type="ARBA" id="ARBA00049255"/>
    </source>
</evidence>
<evidence type="ECO:0000256" key="4">
    <source>
        <dbReference type="ARBA" id="ARBA00022840"/>
    </source>
</evidence>
<dbReference type="GO" id="GO:0005524">
    <property type="term" value="F:ATP binding"/>
    <property type="evidence" value="ECO:0007669"/>
    <property type="project" value="UniProtKB-KW"/>
</dbReference>
<keyword evidence="4" id="KW-0067">ATP-binding</keyword>
<proteinExistence type="predicted"/>
<evidence type="ECO:0000256" key="1">
    <source>
        <dbReference type="ARBA" id="ARBA00012814"/>
    </source>
</evidence>
<dbReference type="GO" id="GO:0004826">
    <property type="term" value="F:phenylalanine-tRNA ligase activity"/>
    <property type="evidence" value="ECO:0007669"/>
    <property type="project" value="UniProtKB-EC"/>
</dbReference>
<protein>
    <recommendedName>
        <fullName evidence="1">phenylalanine--tRNA ligase</fullName>
        <ecNumber evidence="1">6.1.1.20</ecNumber>
    </recommendedName>
</protein>
<dbReference type="SUPFAM" id="SSF46589">
    <property type="entry name" value="tRNA-binding arm"/>
    <property type="match status" value="1"/>
</dbReference>
<keyword evidence="3" id="KW-0547">Nucleotide-binding</keyword>
<comment type="catalytic activity">
    <reaction evidence="7">
        <text>tRNA(Phe) + L-phenylalanine + ATP = L-phenylalanyl-tRNA(Phe) + AMP + diphosphate + H(+)</text>
        <dbReference type="Rhea" id="RHEA:19413"/>
        <dbReference type="Rhea" id="RHEA-COMP:9668"/>
        <dbReference type="Rhea" id="RHEA-COMP:9699"/>
        <dbReference type="ChEBI" id="CHEBI:15378"/>
        <dbReference type="ChEBI" id="CHEBI:30616"/>
        <dbReference type="ChEBI" id="CHEBI:33019"/>
        <dbReference type="ChEBI" id="CHEBI:58095"/>
        <dbReference type="ChEBI" id="CHEBI:78442"/>
        <dbReference type="ChEBI" id="CHEBI:78531"/>
        <dbReference type="ChEBI" id="CHEBI:456215"/>
        <dbReference type="EC" id="6.1.1.20"/>
    </reaction>
</comment>
<keyword evidence="5" id="KW-0648">Protein biosynthesis</keyword>
<dbReference type="CDD" id="cd00496">
    <property type="entry name" value="PheRS_alpha_core"/>
    <property type="match status" value="1"/>
</dbReference>
<dbReference type="InterPro" id="IPR002319">
    <property type="entry name" value="Phenylalanyl-tRNA_Synthase"/>
</dbReference>
<accession>A0A1F5Z3I1</accession>
<evidence type="ECO:0000256" key="6">
    <source>
        <dbReference type="ARBA" id="ARBA00023146"/>
    </source>
</evidence>
<evidence type="ECO:0000256" key="2">
    <source>
        <dbReference type="ARBA" id="ARBA00022598"/>
    </source>
</evidence>
<dbReference type="PANTHER" id="PTHR11538">
    <property type="entry name" value="PHENYLALANYL-TRNA SYNTHETASE"/>
    <property type="match status" value="1"/>
</dbReference>
<evidence type="ECO:0000256" key="3">
    <source>
        <dbReference type="ARBA" id="ARBA00022741"/>
    </source>
</evidence>
<dbReference type="InterPro" id="IPR010978">
    <property type="entry name" value="tRNA-bd_arm"/>
</dbReference>
<dbReference type="Gene3D" id="3.30.930.10">
    <property type="entry name" value="Bira Bifunctional Protein, Domain 2"/>
    <property type="match status" value="1"/>
</dbReference>
<sequence>MEKKISQIVNKARRQLESIKNLKEFDKLWLTFFGSSGIFTGEVKKVSRLKAFEKPRAGKLINASKKELEALFANKKAQLLKKGVPSKIDVTLPGKKPQIGHLHPQTLVLNDLMDIFRFLGYRVAVGPEIETEWYNFQSLNFPPDHPAMDTQQSLKVPTDKNGNAILRTQTSSMQVRIMEKSPLPLRVIVPGKCFRYEAVDSSHGFEFWQLEGFAVDKNIRLTDLFGTIEFVLKKLMGESTKLRFACTNFPFVEPGVDTYMECTVCKGKGCSFCKQTGWSEIMPAGMIHPNVLKNSKIDSQKWQGFAFAIGLSRAVTLRYGIDDLRILTNPDLRILSQF</sequence>
<dbReference type="GO" id="GO:0005737">
    <property type="term" value="C:cytoplasm"/>
    <property type="evidence" value="ECO:0007669"/>
    <property type="project" value="InterPro"/>
</dbReference>
<evidence type="ECO:0000313" key="9">
    <source>
        <dbReference type="EMBL" id="OGG06923.1"/>
    </source>
</evidence>
<dbReference type="SUPFAM" id="SSF55681">
    <property type="entry name" value="Class II aaRS and biotin synthetases"/>
    <property type="match status" value="1"/>
</dbReference>
<dbReference type="AlphaFoldDB" id="A0A1F5Z3I1"/>
<name>A0A1F5Z3I1_9BACT</name>
<comment type="caution">
    <text evidence="9">The sequence shown here is derived from an EMBL/GenBank/DDBJ whole genome shotgun (WGS) entry which is preliminary data.</text>
</comment>
<dbReference type="InterPro" id="IPR006195">
    <property type="entry name" value="aa-tRNA-synth_II"/>
</dbReference>
<dbReference type="Pfam" id="PF01409">
    <property type="entry name" value="tRNA-synt_2d"/>
    <property type="match status" value="1"/>
</dbReference>
<keyword evidence="6" id="KW-0030">Aminoacyl-tRNA synthetase</keyword>
<dbReference type="Proteomes" id="UP000177354">
    <property type="component" value="Unassembled WGS sequence"/>
</dbReference>
<dbReference type="PANTHER" id="PTHR11538:SF41">
    <property type="entry name" value="PHENYLALANINE--TRNA LIGASE, MITOCHONDRIAL"/>
    <property type="match status" value="1"/>
</dbReference>
<dbReference type="Pfam" id="PF02912">
    <property type="entry name" value="Phe_tRNA-synt_N"/>
    <property type="match status" value="1"/>
</dbReference>
<dbReference type="PROSITE" id="PS50862">
    <property type="entry name" value="AA_TRNA_LIGASE_II"/>
    <property type="match status" value="1"/>
</dbReference>